<name>A0AAN9NJE6_PHACN</name>
<comment type="caution">
    <text evidence="1">The sequence shown here is derived from an EMBL/GenBank/DDBJ whole genome shotgun (WGS) entry which is preliminary data.</text>
</comment>
<reference evidence="1 2" key="1">
    <citation type="submission" date="2024-01" db="EMBL/GenBank/DDBJ databases">
        <title>The genomes of 5 underutilized Papilionoideae crops provide insights into root nodulation and disease resistanc.</title>
        <authorList>
            <person name="Jiang F."/>
        </authorList>
    </citation>
    <scope>NUCLEOTIDE SEQUENCE [LARGE SCALE GENOMIC DNA]</scope>
    <source>
        <strain evidence="1">JINMINGXINNONG_FW02</strain>
        <tissue evidence="1">Leaves</tissue>
    </source>
</reference>
<dbReference type="EMBL" id="JAYMYR010000003">
    <property type="protein sequence ID" value="KAK7373872.1"/>
    <property type="molecule type" value="Genomic_DNA"/>
</dbReference>
<evidence type="ECO:0000313" key="2">
    <source>
        <dbReference type="Proteomes" id="UP001374584"/>
    </source>
</evidence>
<dbReference type="AlphaFoldDB" id="A0AAN9NJE6"/>
<accession>A0AAN9NJE6</accession>
<proteinExistence type="predicted"/>
<sequence>MFAIVTPSEHKKYRLLLHLGVWLFPSLNNKTPISSFAFHSPQQTNNNYSFLFSLFLSFIGDLNEALSLKTPLNCIAFSFSYH</sequence>
<dbReference type="Proteomes" id="UP001374584">
    <property type="component" value="Unassembled WGS sequence"/>
</dbReference>
<organism evidence="1 2">
    <name type="scientific">Phaseolus coccineus</name>
    <name type="common">Scarlet runner bean</name>
    <name type="synonym">Phaseolus multiflorus</name>
    <dbReference type="NCBI Taxonomy" id="3886"/>
    <lineage>
        <taxon>Eukaryota</taxon>
        <taxon>Viridiplantae</taxon>
        <taxon>Streptophyta</taxon>
        <taxon>Embryophyta</taxon>
        <taxon>Tracheophyta</taxon>
        <taxon>Spermatophyta</taxon>
        <taxon>Magnoliopsida</taxon>
        <taxon>eudicotyledons</taxon>
        <taxon>Gunneridae</taxon>
        <taxon>Pentapetalae</taxon>
        <taxon>rosids</taxon>
        <taxon>fabids</taxon>
        <taxon>Fabales</taxon>
        <taxon>Fabaceae</taxon>
        <taxon>Papilionoideae</taxon>
        <taxon>50 kb inversion clade</taxon>
        <taxon>NPAAA clade</taxon>
        <taxon>indigoferoid/millettioid clade</taxon>
        <taxon>Phaseoleae</taxon>
        <taxon>Phaseolus</taxon>
    </lineage>
</organism>
<keyword evidence="2" id="KW-1185">Reference proteome</keyword>
<protein>
    <submittedName>
        <fullName evidence="1">Uncharacterized protein</fullName>
    </submittedName>
</protein>
<gene>
    <name evidence="1" type="ORF">VNO80_07292</name>
</gene>
<evidence type="ECO:0000313" key="1">
    <source>
        <dbReference type="EMBL" id="KAK7373872.1"/>
    </source>
</evidence>